<evidence type="ECO:0000256" key="2">
    <source>
        <dbReference type="ARBA" id="ARBA00001933"/>
    </source>
</evidence>
<dbReference type="PANTHER" id="PTHR11680">
    <property type="entry name" value="SERINE HYDROXYMETHYLTRANSFERASE"/>
    <property type="match status" value="1"/>
</dbReference>
<evidence type="ECO:0000256" key="10">
    <source>
        <dbReference type="RuleBase" id="RU000585"/>
    </source>
</evidence>
<dbReference type="EMBL" id="OIVN01000613">
    <property type="protein sequence ID" value="SPC82992.1"/>
    <property type="molecule type" value="Genomic_DNA"/>
</dbReference>
<dbReference type="EC" id="2.1.2.1" evidence="10"/>
<dbReference type="GO" id="GO:0035999">
    <property type="term" value="P:tetrahydrofolate interconversion"/>
    <property type="evidence" value="ECO:0007669"/>
    <property type="project" value="UniProtKB-UniPathway"/>
</dbReference>
<accession>A0A2N9F760</accession>
<comment type="pathway">
    <text evidence="3 10">One-carbon metabolism; tetrahydrofolate interconversion.</text>
</comment>
<dbReference type="AlphaFoldDB" id="A0A2N9F760"/>
<dbReference type="GO" id="GO:0004372">
    <property type="term" value="F:glycine hydroxymethyltransferase activity"/>
    <property type="evidence" value="ECO:0007669"/>
    <property type="project" value="UniProtKB-EC"/>
</dbReference>
<comment type="cofactor">
    <cofactor evidence="2 10">
        <name>pyridoxal 5'-phosphate</name>
        <dbReference type="ChEBI" id="CHEBI:597326"/>
    </cofactor>
</comment>
<reference evidence="12" key="1">
    <citation type="submission" date="2018-02" db="EMBL/GenBank/DDBJ databases">
        <authorList>
            <person name="Cohen D.B."/>
            <person name="Kent A.D."/>
        </authorList>
    </citation>
    <scope>NUCLEOTIDE SEQUENCE</scope>
</reference>
<dbReference type="PROSITE" id="PS51375">
    <property type="entry name" value="PPR"/>
    <property type="match status" value="2"/>
</dbReference>
<keyword evidence="6 10" id="KW-0808">Transferase</keyword>
<dbReference type="InterPro" id="IPR011990">
    <property type="entry name" value="TPR-like_helical_dom_sf"/>
</dbReference>
<dbReference type="GO" id="GO:0019264">
    <property type="term" value="P:glycine biosynthetic process from serine"/>
    <property type="evidence" value="ECO:0007669"/>
    <property type="project" value="InterPro"/>
</dbReference>
<dbReference type="InterPro" id="IPR002885">
    <property type="entry name" value="PPR_rpt"/>
</dbReference>
<evidence type="ECO:0000313" key="12">
    <source>
        <dbReference type="EMBL" id="SPC82992.1"/>
    </source>
</evidence>
<evidence type="ECO:0000256" key="8">
    <source>
        <dbReference type="ARBA" id="ARBA00022898"/>
    </source>
</evidence>
<name>A0A2N9F760_FAGSY</name>
<dbReference type="InterPro" id="IPR015424">
    <property type="entry name" value="PyrdxlP-dep_Trfase"/>
</dbReference>
<dbReference type="NCBIfam" id="NF000586">
    <property type="entry name" value="PRK00011.1"/>
    <property type="match status" value="1"/>
</dbReference>
<dbReference type="InterPro" id="IPR015421">
    <property type="entry name" value="PyrdxlP-dep_Trfase_major"/>
</dbReference>
<keyword evidence="5 10" id="KW-0554">One-carbon metabolism</keyword>
<dbReference type="Pfam" id="PF01535">
    <property type="entry name" value="PPR"/>
    <property type="match status" value="2"/>
</dbReference>
<evidence type="ECO:0000256" key="1">
    <source>
        <dbReference type="ARBA" id="ARBA00001528"/>
    </source>
</evidence>
<evidence type="ECO:0000256" key="7">
    <source>
        <dbReference type="ARBA" id="ARBA00022737"/>
    </source>
</evidence>
<evidence type="ECO:0000256" key="5">
    <source>
        <dbReference type="ARBA" id="ARBA00022563"/>
    </source>
</evidence>
<keyword evidence="7" id="KW-0677">Repeat</keyword>
<evidence type="ECO:0000256" key="4">
    <source>
        <dbReference type="ARBA" id="ARBA00006376"/>
    </source>
</evidence>
<dbReference type="InterPro" id="IPR015422">
    <property type="entry name" value="PyrdxlP-dep_Trfase_small"/>
</dbReference>
<proteinExistence type="inferred from homology"/>
<dbReference type="InterPro" id="IPR039429">
    <property type="entry name" value="SHMT-like_dom"/>
</dbReference>
<dbReference type="GO" id="GO:0030170">
    <property type="term" value="F:pyridoxal phosphate binding"/>
    <property type="evidence" value="ECO:0007669"/>
    <property type="project" value="InterPro"/>
</dbReference>
<dbReference type="HAMAP" id="MF_00051">
    <property type="entry name" value="SHMT"/>
    <property type="match status" value="1"/>
</dbReference>
<feature type="repeat" description="PPR" evidence="9">
    <location>
        <begin position="269"/>
        <end position="303"/>
    </location>
</feature>
<comment type="function">
    <text evidence="10">Interconversion of serine and glycine.</text>
</comment>
<dbReference type="PROSITE" id="PS00096">
    <property type="entry name" value="SHMT"/>
    <property type="match status" value="1"/>
</dbReference>
<keyword evidence="8 10" id="KW-0663">Pyridoxal phosphate</keyword>
<dbReference type="InterPro" id="IPR049943">
    <property type="entry name" value="Ser_HO-MeTrfase-like"/>
</dbReference>
<dbReference type="NCBIfam" id="TIGR00756">
    <property type="entry name" value="PPR"/>
    <property type="match status" value="2"/>
</dbReference>
<dbReference type="PANTHER" id="PTHR11680:SF63">
    <property type="entry name" value="SERINE HYDROXYMETHYLTRANSFERASE 3, CHLOROPLASTIC"/>
    <property type="match status" value="1"/>
</dbReference>
<dbReference type="Pfam" id="PF13041">
    <property type="entry name" value="PPR_2"/>
    <property type="match status" value="1"/>
</dbReference>
<dbReference type="Gene3D" id="3.40.640.10">
    <property type="entry name" value="Type I PLP-dependent aspartate aminotransferase-like (Major domain)"/>
    <property type="match status" value="1"/>
</dbReference>
<comment type="catalytic activity">
    <reaction evidence="1 10">
        <text>(6R)-5,10-methylene-5,6,7,8-tetrahydrofolate + glycine + H2O = (6S)-5,6,7,8-tetrahydrofolate + L-serine</text>
        <dbReference type="Rhea" id="RHEA:15481"/>
        <dbReference type="ChEBI" id="CHEBI:15377"/>
        <dbReference type="ChEBI" id="CHEBI:15636"/>
        <dbReference type="ChEBI" id="CHEBI:33384"/>
        <dbReference type="ChEBI" id="CHEBI:57305"/>
        <dbReference type="ChEBI" id="CHEBI:57453"/>
        <dbReference type="EC" id="2.1.2.1"/>
    </reaction>
</comment>
<gene>
    <name evidence="12" type="ORF">FSB_LOCUS10874</name>
</gene>
<protein>
    <recommendedName>
        <fullName evidence="10">Serine hydroxymethyltransferase</fullName>
        <ecNumber evidence="10">2.1.2.1</ecNumber>
    </recommendedName>
</protein>
<organism evidence="12">
    <name type="scientific">Fagus sylvatica</name>
    <name type="common">Beechnut</name>
    <dbReference type="NCBI Taxonomy" id="28930"/>
    <lineage>
        <taxon>Eukaryota</taxon>
        <taxon>Viridiplantae</taxon>
        <taxon>Streptophyta</taxon>
        <taxon>Embryophyta</taxon>
        <taxon>Tracheophyta</taxon>
        <taxon>Spermatophyta</taxon>
        <taxon>Magnoliopsida</taxon>
        <taxon>eudicotyledons</taxon>
        <taxon>Gunneridae</taxon>
        <taxon>Pentapetalae</taxon>
        <taxon>rosids</taxon>
        <taxon>fabids</taxon>
        <taxon>Fagales</taxon>
        <taxon>Fagaceae</taxon>
        <taxon>Fagus</taxon>
    </lineage>
</organism>
<evidence type="ECO:0000256" key="9">
    <source>
        <dbReference type="PROSITE-ProRule" id="PRU00708"/>
    </source>
</evidence>
<comment type="similarity">
    <text evidence="4 10">Belongs to the SHMT family.</text>
</comment>
<dbReference type="SUPFAM" id="SSF53383">
    <property type="entry name" value="PLP-dependent transferases"/>
    <property type="match status" value="1"/>
</dbReference>
<dbReference type="Gene3D" id="1.25.40.10">
    <property type="entry name" value="Tetratricopeptide repeat domain"/>
    <property type="match status" value="3"/>
</dbReference>
<evidence type="ECO:0000256" key="6">
    <source>
        <dbReference type="ARBA" id="ARBA00022679"/>
    </source>
</evidence>
<dbReference type="FunFam" id="3.40.640.10:FF:000050">
    <property type="entry name" value="Serine hydroxymethyltransferase"/>
    <property type="match status" value="1"/>
</dbReference>
<evidence type="ECO:0000256" key="3">
    <source>
        <dbReference type="ARBA" id="ARBA00004777"/>
    </source>
</evidence>
<dbReference type="CDD" id="cd00378">
    <property type="entry name" value="SHMT"/>
    <property type="match status" value="1"/>
</dbReference>
<dbReference type="Gene3D" id="3.90.1150.10">
    <property type="entry name" value="Aspartate Aminotransferase, domain 1"/>
    <property type="match status" value="1"/>
</dbReference>
<dbReference type="GO" id="GO:0005739">
    <property type="term" value="C:mitochondrion"/>
    <property type="evidence" value="ECO:0007669"/>
    <property type="project" value="TreeGrafter"/>
</dbReference>
<dbReference type="UniPathway" id="UPA00193"/>
<dbReference type="InterPro" id="IPR001085">
    <property type="entry name" value="Ser_HO-MeTrfase"/>
</dbReference>
<feature type="repeat" description="PPR" evidence="9">
    <location>
        <begin position="335"/>
        <end position="369"/>
    </location>
</feature>
<feature type="domain" description="Serine hydroxymethyltransferase-like" evidence="11">
    <location>
        <begin position="556"/>
        <end position="946"/>
    </location>
</feature>
<sequence length="1002" mass="112050">MIVKRIAPTKTIINLFLHHHLHPLSTNCTHPPQLSNPITTISPLNPDHLLRVCTILYQQQYSPDPRLHSKLRACQSQFDHDNHLTHKFFLQVCNKFPYSWRPVYRFFQYTEANPCSRFTHTSVSFNNLLDVIGKSKNIELFWELLHEMGRRHLVNDKTFRIALNTLAAARELKKCVEFFHSMNACGYEYSLETMNKVVETLCGNSVVEEAKFVVAKLKEWIKPSGVTYMYLINSSCDVGDLVEASKINRYDEALKLFQMMRTKRMDDLSLSTYRLVIEWICKRGNIAQAYMVFEEMWEREIQADNLTLASLIYGLLARGRVREAYRIAEGIEKLDINVYHGLIKGLLKLRRASEATQVFREMIKRGCEPTMHTYIMLLQRHLGKRGRKGTDQLVNFETIFVGGLVKAGKSLEASKYVERSLRSGFEVPRFDYNNFLHYYSNEEGVVMFEEVAMKLREVGSVDLADIFERVLEAKMQACSGAAVMGSLQQPIWIKGSNFPPKGSSVIGFPHQGRLSLLKPCRSSVEGSLVTGGLPSSVSVPVPEIGGSGSSFLDYGLTEADPEVRTIIDKEKERQFKSLELIASENFTSRAVMEAVGSCLTNKYSEGLPGKRYYGGNEHIDELEILCQQRALAAFHLDGKKWGVNVQPLSGSPANFEVYTAVLKPHDRIMGLDLPHGGHLSHGFMTAKRRVSGTSIYFESMPYRLDESTGIVDYDMLEKTAVLFRPKLIIAGASAYPRDFDYARMRKIADAVGAFLMMDMAHISGLVATSVVADPFEYCDIVTTTTHKSLRGPRGGMIFFKKDPVLGVDLESAINNAVFPGLQGGPHNHTIGGLAVCLKYAQSPEFKAYQNKVVSNCRALASRLTELGYTLVSGGSDNHLVLVDLRPLGIDGARAEKILDLASITLNKNSVPGDKSALVPGGIRIGSPAMTTRGFTEKDFVAIADFIHEGVKITLEAKRLVSGSKLQDFMKFLASPDFPLLDKLSDLRGRVEALTTQFPLPGL</sequence>
<dbReference type="InterPro" id="IPR019798">
    <property type="entry name" value="Ser_HO-MeTrfase_PLP_BS"/>
</dbReference>
<dbReference type="Pfam" id="PF00464">
    <property type="entry name" value="SHMT"/>
    <property type="match status" value="1"/>
</dbReference>
<evidence type="ECO:0000259" key="11">
    <source>
        <dbReference type="Pfam" id="PF00464"/>
    </source>
</evidence>